<dbReference type="EMBL" id="VUOC01000004">
    <property type="protein sequence ID" value="KAA2238707.1"/>
    <property type="molecule type" value="Genomic_DNA"/>
</dbReference>
<protein>
    <submittedName>
        <fullName evidence="1">Uncharacterized protein</fullName>
    </submittedName>
</protein>
<dbReference type="RefSeq" id="WP_149839886.1">
    <property type="nucleotide sequence ID" value="NZ_VUOC01000004.1"/>
</dbReference>
<gene>
    <name evidence="1" type="ORF">F0L74_21040</name>
</gene>
<evidence type="ECO:0000313" key="1">
    <source>
        <dbReference type="EMBL" id="KAA2238707.1"/>
    </source>
</evidence>
<dbReference type="Proteomes" id="UP000324611">
    <property type="component" value="Unassembled WGS sequence"/>
</dbReference>
<reference evidence="1 2" key="2">
    <citation type="submission" date="2019-09" db="EMBL/GenBank/DDBJ databases">
        <authorList>
            <person name="Jin C."/>
        </authorList>
    </citation>
    <scope>NUCLEOTIDE SEQUENCE [LARGE SCALE GENOMIC DNA]</scope>
    <source>
        <strain evidence="1 2">BN140078</strain>
    </source>
</reference>
<proteinExistence type="predicted"/>
<name>A0A5B2VKD4_9BACT</name>
<reference evidence="1 2" key="1">
    <citation type="submission" date="2019-09" db="EMBL/GenBank/DDBJ databases">
        <title>Chitinophaga ginsengihumi sp. nov., isolated from soil of ginseng rhizosphere.</title>
        <authorList>
            <person name="Lee J."/>
        </authorList>
    </citation>
    <scope>NUCLEOTIDE SEQUENCE [LARGE SCALE GENOMIC DNA]</scope>
    <source>
        <strain evidence="1 2">BN140078</strain>
    </source>
</reference>
<comment type="caution">
    <text evidence="1">The sequence shown here is derived from an EMBL/GenBank/DDBJ whole genome shotgun (WGS) entry which is preliminary data.</text>
</comment>
<organism evidence="1 2">
    <name type="scientific">Chitinophaga agrisoli</name>
    <dbReference type="NCBI Taxonomy" id="2607653"/>
    <lineage>
        <taxon>Bacteria</taxon>
        <taxon>Pseudomonadati</taxon>
        <taxon>Bacteroidota</taxon>
        <taxon>Chitinophagia</taxon>
        <taxon>Chitinophagales</taxon>
        <taxon>Chitinophagaceae</taxon>
        <taxon>Chitinophaga</taxon>
    </lineage>
</organism>
<keyword evidence="2" id="KW-1185">Reference proteome</keyword>
<evidence type="ECO:0000313" key="2">
    <source>
        <dbReference type="Proteomes" id="UP000324611"/>
    </source>
</evidence>
<sequence length="180" mass="21235">MTMIAKLDEIITVEVLTYPGKRDIFKEPQQQHVQIPGTFLMGEKWYLTHTCKQCGNNVEIRQVDIEYKDSGWFFMSFLSWRSIRDIQLLDEIGALFGLNISTDFDGEQPGSFRYYSLTGIFKGMALIAYYQCPHCKSQYLMTFMHAFAQNERSAEPDEMYVEKIYQVRFDHDTFMKRVKK</sequence>
<dbReference type="AlphaFoldDB" id="A0A5B2VKD4"/>
<accession>A0A5B2VKD4</accession>